<keyword evidence="1" id="KW-0479">Metal-binding</keyword>
<organism evidence="6">
    <name type="scientific">Aphanomyces invadans</name>
    <dbReference type="NCBI Taxonomy" id="157072"/>
    <lineage>
        <taxon>Eukaryota</taxon>
        <taxon>Sar</taxon>
        <taxon>Stramenopiles</taxon>
        <taxon>Oomycota</taxon>
        <taxon>Saprolegniomycetes</taxon>
        <taxon>Saprolegniales</taxon>
        <taxon>Verrucalvaceae</taxon>
        <taxon>Aphanomyces</taxon>
    </lineage>
</organism>
<dbReference type="eggNOG" id="ENOG502STWK">
    <property type="taxonomic scope" value="Eukaryota"/>
</dbReference>
<keyword evidence="2 4" id="KW-0863">Zinc-finger</keyword>
<protein>
    <recommendedName>
        <fullName evidence="5">FYVE-type domain-containing protein</fullName>
    </recommendedName>
</protein>
<dbReference type="OrthoDB" id="166134at2759"/>
<sequence length="489" mass="54206">MRVDISADEYAAHARHMEFILKKALADTAKWTRHSVKKGWSVDVDRHGWRVCSRSLSSSHSSPPKRMVVCLGCHHTTLSSIREGLYADNSRDYLAMAAVLHGSTLFDAAVLNVHSTRTKDDPGQFLGVKSLQVTVAANKPPLSYLFLEFSGTCVDPDGRVTFFVLTEPILAASTSCPTEAVSCVKLYRARPDSAGVDVLVRAHFFTDGSAQQHLPKMTAWRGMSMTIQTLLVKDVGVLLQESSLYESLVLTTGAFAPEWDFATKRCNVCEKKCQFWNRHHHCRCCGHVMCGGCLVKLYCVDRSSKSKQHKSVKKAKSLTEEKFCMKCWVRARGDSRKPTSPPVQSVRHALDTLHPTMSALETLVRVDAPNTASIADWWKSARDEDSFSNLSTSWMSTCADPMHDLPLSTVSASYRSQMSRINSFNLLTASSSKEEIAARMDEVNESIALQTMMLSTMTNILTPRSPPASFDVVEVLDVSEATVPCERVV</sequence>
<dbReference type="Pfam" id="PF01363">
    <property type="entry name" value="FYVE"/>
    <property type="match status" value="1"/>
</dbReference>
<dbReference type="GeneID" id="20080021"/>
<proteinExistence type="predicted"/>
<evidence type="ECO:0000256" key="4">
    <source>
        <dbReference type="PROSITE-ProRule" id="PRU00091"/>
    </source>
</evidence>
<dbReference type="InterPro" id="IPR000306">
    <property type="entry name" value="Znf_FYVE"/>
</dbReference>
<dbReference type="GO" id="GO:0008270">
    <property type="term" value="F:zinc ion binding"/>
    <property type="evidence" value="ECO:0007669"/>
    <property type="project" value="UniProtKB-KW"/>
</dbReference>
<name>A0A024UKK5_9STRA</name>
<dbReference type="InterPro" id="IPR013083">
    <property type="entry name" value="Znf_RING/FYVE/PHD"/>
</dbReference>
<feature type="domain" description="FYVE-type" evidence="5">
    <location>
        <begin position="260"/>
        <end position="332"/>
    </location>
</feature>
<evidence type="ECO:0000256" key="1">
    <source>
        <dbReference type="ARBA" id="ARBA00022723"/>
    </source>
</evidence>
<evidence type="ECO:0000256" key="2">
    <source>
        <dbReference type="ARBA" id="ARBA00022771"/>
    </source>
</evidence>
<dbReference type="InterPro" id="IPR052727">
    <property type="entry name" value="Rab4/Rab5_effector"/>
</dbReference>
<dbReference type="AlphaFoldDB" id="A0A024UKK5"/>
<dbReference type="PANTHER" id="PTHR13510">
    <property type="entry name" value="FYVE-FINGER-CONTAINING RAB5 EFFECTOR PROTEIN RABENOSYN-5-RELATED"/>
    <property type="match status" value="1"/>
</dbReference>
<dbReference type="InterPro" id="IPR017455">
    <property type="entry name" value="Znf_FYVE-rel"/>
</dbReference>
<evidence type="ECO:0000259" key="5">
    <source>
        <dbReference type="PROSITE" id="PS50178"/>
    </source>
</evidence>
<dbReference type="Gene3D" id="3.30.40.10">
    <property type="entry name" value="Zinc/RING finger domain, C3HC4 (zinc finger)"/>
    <property type="match status" value="1"/>
</dbReference>
<reference evidence="6" key="1">
    <citation type="submission" date="2013-12" db="EMBL/GenBank/DDBJ databases">
        <title>The Genome Sequence of Aphanomyces invadans NJM9701.</title>
        <authorList>
            <consortium name="The Broad Institute Genomics Platform"/>
            <person name="Russ C."/>
            <person name="Tyler B."/>
            <person name="van West P."/>
            <person name="Dieguez-Uribeondo J."/>
            <person name="Young S.K."/>
            <person name="Zeng Q."/>
            <person name="Gargeya S."/>
            <person name="Fitzgerald M."/>
            <person name="Abouelleil A."/>
            <person name="Alvarado L."/>
            <person name="Chapman S.B."/>
            <person name="Gainer-Dewar J."/>
            <person name="Goldberg J."/>
            <person name="Griggs A."/>
            <person name="Gujja S."/>
            <person name="Hansen M."/>
            <person name="Howarth C."/>
            <person name="Imamovic A."/>
            <person name="Ireland A."/>
            <person name="Larimer J."/>
            <person name="McCowan C."/>
            <person name="Murphy C."/>
            <person name="Pearson M."/>
            <person name="Poon T.W."/>
            <person name="Priest M."/>
            <person name="Roberts A."/>
            <person name="Saif S."/>
            <person name="Shea T."/>
            <person name="Sykes S."/>
            <person name="Wortman J."/>
            <person name="Nusbaum C."/>
            <person name="Birren B."/>
        </authorList>
    </citation>
    <scope>NUCLEOTIDE SEQUENCE [LARGE SCALE GENOMIC DNA]</scope>
    <source>
        <strain evidence="6">NJM9701</strain>
    </source>
</reference>
<dbReference type="SUPFAM" id="SSF57903">
    <property type="entry name" value="FYVE/PHD zinc finger"/>
    <property type="match status" value="1"/>
</dbReference>
<dbReference type="EMBL" id="KI913955">
    <property type="protein sequence ID" value="ETW06834.1"/>
    <property type="molecule type" value="Genomic_DNA"/>
</dbReference>
<gene>
    <name evidence="6" type="ORF">H310_02971</name>
</gene>
<keyword evidence="3" id="KW-0862">Zinc</keyword>
<evidence type="ECO:0000256" key="3">
    <source>
        <dbReference type="ARBA" id="ARBA00022833"/>
    </source>
</evidence>
<dbReference type="InterPro" id="IPR011011">
    <property type="entry name" value="Znf_FYVE_PHD"/>
</dbReference>
<accession>A0A024UKK5</accession>
<dbReference type="RefSeq" id="XP_008864909.1">
    <property type="nucleotide sequence ID" value="XM_008866687.1"/>
</dbReference>
<dbReference type="STRING" id="157072.A0A024UKK5"/>
<dbReference type="PROSITE" id="PS50178">
    <property type="entry name" value="ZF_FYVE"/>
    <property type="match status" value="1"/>
</dbReference>
<dbReference type="PANTHER" id="PTHR13510:SF44">
    <property type="entry name" value="RABENOSYN-5"/>
    <property type="match status" value="1"/>
</dbReference>
<evidence type="ECO:0000313" key="6">
    <source>
        <dbReference type="EMBL" id="ETW06834.1"/>
    </source>
</evidence>
<dbReference type="VEuPathDB" id="FungiDB:H310_02971"/>